<dbReference type="InterPro" id="IPR026906">
    <property type="entry name" value="LRR_5"/>
</dbReference>
<accession>A0A250F764</accession>
<feature type="transmembrane region" description="Helical" evidence="2">
    <location>
        <begin position="41"/>
        <end position="59"/>
    </location>
</feature>
<feature type="transmembrane region" description="Helical" evidence="2">
    <location>
        <begin position="17"/>
        <end position="35"/>
    </location>
</feature>
<dbReference type="Proteomes" id="UP000217276">
    <property type="component" value="Chromosome"/>
</dbReference>
<evidence type="ECO:0000313" key="3">
    <source>
        <dbReference type="EMBL" id="ATA80970.1"/>
    </source>
</evidence>
<keyword evidence="2" id="KW-1133">Transmembrane helix</keyword>
<dbReference type="Pfam" id="PF13306">
    <property type="entry name" value="LRR_5"/>
    <property type="match status" value="1"/>
</dbReference>
<keyword evidence="2" id="KW-0812">Transmembrane</keyword>
<gene>
    <name evidence="3" type="ORF">CGC53_00665</name>
</gene>
<dbReference type="InterPro" id="IPR032675">
    <property type="entry name" value="LRR_dom_sf"/>
</dbReference>
<dbReference type="RefSeq" id="WP_095912908.1">
    <property type="nucleotide sequence ID" value="NZ_CAUUPF010000001.1"/>
</dbReference>
<proteinExistence type="predicted"/>
<dbReference type="PANTHER" id="PTHR34980:SF3">
    <property type="entry name" value="BLR8105 PROTEIN"/>
    <property type="match status" value="1"/>
</dbReference>
<dbReference type="Pfam" id="PF05656">
    <property type="entry name" value="DUF805"/>
    <property type="match status" value="1"/>
</dbReference>
<keyword evidence="4" id="KW-1185">Reference proteome</keyword>
<protein>
    <submittedName>
        <fullName evidence="3">DUF805 domain-containing protein</fullName>
    </submittedName>
</protein>
<evidence type="ECO:0000313" key="4">
    <source>
        <dbReference type="Proteomes" id="UP000217276"/>
    </source>
</evidence>
<organism evidence="3 4">
    <name type="scientific">Capnocytophaga leadbetteri</name>
    <dbReference type="NCBI Taxonomy" id="327575"/>
    <lineage>
        <taxon>Bacteria</taxon>
        <taxon>Pseudomonadati</taxon>
        <taxon>Bacteroidota</taxon>
        <taxon>Flavobacteriia</taxon>
        <taxon>Flavobacteriales</taxon>
        <taxon>Flavobacteriaceae</taxon>
        <taxon>Capnocytophaga</taxon>
    </lineage>
</organism>
<feature type="transmembrane region" description="Helical" evidence="2">
    <location>
        <begin position="71"/>
        <end position="88"/>
    </location>
</feature>
<reference evidence="4" key="1">
    <citation type="submission" date="2017-06" db="EMBL/GenBank/DDBJ databases">
        <title>Capnocytophaga spp. assemblies.</title>
        <authorList>
            <person name="Gulvik C.A."/>
        </authorList>
    </citation>
    <scope>NUCLEOTIDE SEQUENCE [LARGE SCALE GENOMIC DNA]</scope>
    <source>
        <strain evidence="4">H6253</strain>
    </source>
</reference>
<feature type="compositionally biased region" description="Pro residues" evidence="1">
    <location>
        <begin position="120"/>
        <end position="132"/>
    </location>
</feature>
<feature type="region of interest" description="Disordered" evidence="1">
    <location>
        <begin position="112"/>
        <end position="139"/>
    </location>
</feature>
<dbReference type="GO" id="GO:0005886">
    <property type="term" value="C:plasma membrane"/>
    <property type="evidence" value="ECO:0007669"/>
    <property type="project" value="TreeGrafter"/>
</dbReference>
<dbReference type="Gene3D" id="3.80.10.10">
    <property type="entry name" value="Ribonuclease Inhibitor"/>
    <property type="match status" value="1"/>
</dbReference>
<dbReference type="PANTHER" id="PTHR34980">
    <property type="entry name" value="INNER MEMBRANE PROTEIN-RELATED-RELATED"/>
    <property type="match status" value="1"/>
</dbReference>
<dbReference type="InterPro" id="IPR008523">
    <property type="entry name" value="DUF805"/>
</dbReference>
<evidence type="ECO:0000256" key="1">
    <source>
        <dbReference type="SAM" id="MobiDB-lite"/>
    </source>
</evidence>
<dbReference type="AlphaFoldDB" id="A0A250F764"/>
<dbReference type="KEGG" id="clk:CGC53_00665"/>
<evidence type="ECO:0000256" key="2">
    <source>
        <dbReference type="SAM" id="Phobius"/>
    </source>
</evidence>
<keyword evidence="2" id="KW-0472">Membrane</keyword>
<name>A0A250F764_9FLAO</name>
<dbReference type="EMBL" id="CP022384">
    <property type="protein sequence ID" value="ATA80970.1"/>
    <property type="molecule type" value="Genomic_DNA"/>
</dbReference>
<sequence length="295" mass="33481">MFANLISFEGRIRRAEFAITLIVCYFVRSFLFIIFDELIVLGNLLSTITDVFLVLIFFSQSVKRLHDMDQTGWLAILPVYNPILLLFVDGTRGKNQYGEDPKGRAPLSEAFSTAHQPTPSNFPLPDIPPTEPQPFSTQSSATSTAESYIPLTDYVLNADGTVLQQWLNKQITFLNMAVDDKLCQVKTIGRDAFDSCEQLGEVILPLDLLTINRYAFDNCELLHSIIFPSKMTFVGEYIFGKNCPKVLIFKGRTPPILEGDFGYNDDRIEVIYVPIGCSEAYREAPSWQKYKRKIF</sequence>